<dbReference type="GO" id="GO:0004586">
    <property type="term" value="F:ornithine decarboxylase activity"/>
    <property type="evidence" value="ECO:0007669"/>
    <property type="project" value="UniProtKB-EC"/>
</dbReference>
<dbReference type="InterPro" id="IPR009006">
    <property type="entry name" value="Ala_racemase/Decarboxylase_C"/>
</dbReference>
<dbReference type="GO" id="GO:0005737">
    <property type="term" value="C:cytoplasm"/>
    <property type="evidence" value="ECO:0007669"/>
    <property type="project" value="TreeGrafter"/>
</dbReference>
<evidence type="ECO:0000256" key="8">
    <source>
        <dbReference type="ARBA" id="ARBA00037173"/>
    </source>
</evidence>
<feature type="domain" description="Orn/DAP/Arg decarboxylase 2 C-terminal" evidence="13">
    <location>
        <begin position="342"/>
        <end position="452"/>
    </location>
</feature>
<dbReference type="Gene3D" id="3.20.20.10">
    <property type="entry name" value="Alanine racemase"/>
    <property type="match status" value="1"/>
</dbReference>
<dbReference type="PANTHER" id="PTHR11482">
    <property type="entry name" value="ARGININE/DIAMINOPIMELATE/ORNITHINE DECARBOXYLASE"/>
    <property type="match status" value="1"/>
</dbReference>
<evidence type="ECO:0000256" key="9">
    <source>
        <dbReference type="ARBA" id="ARBA00046672"/>
    </source>
</evidence>
<keyword evidence="16" id="KW-1185">Reference proteome</keyword>
<gene>
    <name evidence="15" type="ORF">TCNE_LOCUS17837</name>
</gene>
<evidence type="ECO:0000256" key="11">
    <source>
        <dbReference type="PIRSR" id="PIRSR600183-50"/>
    </source>
</evidence>
<dbReference type="InterPro" id="IPR022643">
    <property type="entry name" value="De-COase2_C"/>
</dbReference>
<dbReference type="AlphaFoldDB" id="A0A183VAR6"/>
<evidence type="ECO:0000256" key="4">
    <source>
        <dbReference type="ARBA" id="ARBA00023115"/>
    </source>
</evidence>
<name>A0A183VAR6_TOXCA</name>
<evidence type="ECO:0000256" key="12">
    <source>
        <dbReference type="RuleBase" id="RU003737"/>
    </source>
</evidence>
<comment type="pathway">
    <text evidence="6">Amine and polyamine biosynthesis; putrescine biosynthesis via L-ornithine pathway; putrescine from L-ornithine: step 1/1.</text>
</comment>
<evidence type="ECO:0000256" key="2">
    <source>
        <dbReference type="ARBA" id="ARBA00008872"/>
    </source>
</evidence>
<protein>
    <recommendedName>
        <fullName evidence="7">ornithine decarboxylase</fullName>
        <ecNumber evidence="7">4.1.1.17</ecNumber>
    </recommendedName>
</protein>
<accession>A0A183VAR6</accession>
<dbReference type="InterPro" id="IPR000183">
    <property type="entry name" value="Orn/DAP/Arg_de-COase"/>
</dbReference>
<dbReference type="SUPFAM" id="SSF50621">
    <property type="entry name" value="Alanine racemase C-terminal domain-like"/>
    <property type="match status" value="1"/>
</dbReference>
<evidence type="ECO:0000256" key="6">
    <source>
        <dbReference type="ARBA" id="ARBA00034115"/>
    </source>
</evidence>
<evidence type="ECO:0000256" key="1">
    <source>
        <dbReference type="ARBA" id="ARBA00001933"/>
    </source>
</evidence>
<keyword evidence="4" id="KW-0620">Polyamine biosynthesis</keyword>
<dbReference type="InterPro" id="IPR029066">
    <property type="entry name" value="PLP-binding_barrel"/>
</dbReference>
<dbReference type="SUPFAM" id="SSF51419">
    <property type="entry name" value="PLP-binding barrel"/>
    <property type="match status" value="1"/>
</dbReference>
<dbReference type="WBParaSite" id="TCNE_0001783701-mRNA-1">
    <property type="protein sequence ID" value="TCNE_0001783701-mRNA-1"/>
    <property type="gene ID" value="TCNE_0001783701"/>
</dbReference>
<feature type="domain" description="Orn/DAP/Arg decarboxylase 2 N-terminal" evidence="14">
    <location>
        <begin position="104"/>
        <end position="338"/>
    </location>
</feature>
<dbReference type="PROSITE" id="PS00878">
    <property type="entry name" value="ODR_DC_2_1"/>
    <property type="match status" value="1"/>
</dbReference>
<evidence type="ECO:0000313" key="15">
    <source>
        <dbReference type="EMBL" id="VDM49158.1"/>
    </source>
</evidence>
<dbReference type="InterPro" id="IPR022653">
    <property type="entry name" value="De-COase2_pyr-phos_BS"/>
</dbReference>
<feature type="active site" description="Proton donor" evidence="11">
    <location>
        <position position="415"/>
    </location>
</feature>
<comment type="catalytic activity">
    <reaction evidence="10">
        <text>L-ornithine + H(+) = putrescine + CO2</text>
        <dbReference type="Rhea" id="RHEA:22964"/>
        <dbReference type="ChEBI" id="CHEBI:15378"/>
        <dbReference type="ChEBI" id="CHEBI:16526"/>
        <dbReference type="ChEBI" id="CHEBI:46911"/>
        <dbReference type="ChEBI" id="CHEBI:326268"/>
        <dbReference type="EC" id="4.1.1.17"/>
    </reaction>
</comment>
<dbReference type="Gene3D" id="2.40.37.10">
    <property type="entry name" value="Lyase, Ornithine Decarboxylase, Chain A, domain 1"/>
    <property type="match status" value="1"/>
</dbReference>
<dbReference type="EMBL" id="UYWY01024848">
    <property type="protein sequence ID" value="VDM49158.1"/>
    <property type="molecule type" value="Genomic_DNA"/>
</dbReference>
<evidence type="ECO:0000256" key="3">
    <source>
        <dbReference type="ARBA" id="ARBA00022898"/>
    </source>
</evidence>
<sequence length="486" mass="54042">MTLVHDSIAVAVPLHQKGTYDAATIEEDHFSKAQNLNANSSCHKEALFRGSKTVRRNARKVKVLGERKVAVFKQGTNNLEVARNIALYKSKKGQEGAFFVMNVNKLVKRWWQWKRNLPRIEPFYALKCNDDPVLIKVLSKLGCGFDVASKAEFVKAVKLMTNEKIIYANPIKTKSFIKRARELGIMMMTFDSVEELNKVALLHPKARLILRIATNDSAARCPLSMKFGCDPVEDGPQILKAAAELGVAVVGISFHVGSGCTNPIAFEEAIIQAHALFDKGMELGHKMNVLDIGGGYPGADNEFQCFANIANVIASCIDKYFPDGKGVRIIAEPGRFFATAPFSLVTNIIGVRRVPAQRIAKDGITCGDGFMYYMNDGVYGSFNCILYDHAHPEGRPLFDNDSDECFPCSIWGPTCDGLDQVENEIKEDVTIQKCRMMPQLSTGDWLYYENMGAYTQSAATTFNGFEKARSYYFADENTWKLIADAI</sequence>
<dbReference type="PRINTS" id="PR01179">
    <property type="entry name" value="ODADCRBXLASE"/>
</dbReference>
<dbReference type="Pfam" id="PF02784">
    <property type="entry name" value="Orn_Arg_deC_N"/>
    <property type="match status" value="1"/>
</dbReference>
<keyword evidence="3 11" id="KW-0663">Pyridoxal phosphate</keyword>
<dbReference type="GO" id="GO:0033387">
    <property type="term" value="P:putrescine biosynthetic process from arginine, via ornithine"/>
    <property type="evidence" value="ECO:0007669"/>
    <property type="project" value="TreeGrafter"/>
</dbReference>
<dbReference type="EC" id="4.1.1.17" evidence="7"/>
<keyword evidence="5" id="KW-0456">Lyase</keyword>
<dbReference type="PRINTS" id="PR01182">
    <property type="entry name" value="ORNDCRBXLASE"/>
</dbReference>
<evidence type="ECO:0000256" key="5">
    <source>
        <dbReference type="ARBA" id="ARBA00023239"/>
    </source>
</evidence>
<evidence type="ECO:0000259" key="14">
    <source>
        <dbReference type="Pfam" id="PF02784"/>
    </source>
</evidence>
<comment type="function">
    <text evidence="8">Catalyzes the first and rate-limiting step of polyamine biosynthesis that converts ornithine into putrescine, which is the precursor for the polyamines, spermidine and spermine. Polyamines are essential for cell proliferation and are implicated in cellular processes, ranging from DNA replication to apoptosis.</text>
</comment>
<reference evidence="17" key="1">
    <citation type="submission" date="2016-06" db="UniProtKB">
        <authorList>
            <consortium name="WormBaseParasite"/>
        </authorList>
    </citation>
    <scope>IDENTIFICATION</scope>
</reference>
<comment type="cofactor">
    <cofactor evidence="1 11">
        <name>pyridoxal 5'-phosphate</name>
        <dbReference type="ChEBI" id="CHEBI:597326"/>
    </cofactor>
</comment>
<comment type="similarity">
    <text evidence="2 12">Belongs to the Orn/Lys/Arg decarboxylase class-II family.</text>
</comment>
<dbReference type="CDD" id="cd00622">
    <property type="entry name" value="PLPDE_III_ODC"/>
    <property type="match status" value="1"/>
</dbReference>
<evidence type="ECO:0000256" key="7">
    <source>
        <dbReference type="ARBA" id="ARBA00034138"/>
    </source>
</evidence>
<dbReference type="Pfam" id="PF00278">
    <property type="entry name" value="Orn_DAP_Arg_deC"/>
    <property type="match status" value="1"/>
</dbReference>
<comment type="subunit">
    <text evidence="9">Homodimer. Only the dimer is catalytically active, as the active sites are constructed of residues from both monomers.</text>
</comment>
<dbReference type="InterPro" id="IPR022644">
    <property type="entry name" value="De-COase2_N"/>
</dbReference>
<feature type="modified residue" description="N6-(pyridoxal phosphate)lysine" evidence="11">
    <location>
        <position position="127"/>
    </location>
</feature>
<organism evidence="16 17">
    <name type="scientific">Toxocara canis</name>
    <name type="common">Canine roundworm</name>
    <dbReference type="NCBI Taxonomy" id="6265"/>
    <lineage>
        <taxon>Eukaryota</taxon>
        <taxon>Metazoa</taxon>
        <taxon>Ecdysozoa</taxon>
        <taxon>Nematoda</taxon>
        <taxon>Chromadorea</taxon>
        <taxon>Rhabditida</taxon>
        <taxon>Spirurina</taxon>
        <taxon>Ascaridomorpha</taxon>
        <taxon>Ascaridoidea</taxon>
        <taxon>Toxocaridae</taxon>
        <taxon>Toxocara</taxon>
    </lineage>
</organism>
<dbReference type="PANTHER" id="PTHR11482:SF6">
    <property type="entry name" value="ORNITHINE DECARBOXYLASE 1-RELATED"/>
    <property type="match status" value="1"/>
</dbReference>
<evidence type="ECO:0000313" key="16">
    <source>
        <dbReference type="Proteomes" id="UP000050794"/>
    </source>
</evidence>
<dbReference type="Proteomes" id="UP000050794">
    <property type="component" value="Unassembled WGS sequence"/>
</dbReference>
<proteinExistence type="inferred from homology"/>
<reference evidence="15 16" key="2">
    <citation type="submission" date="2018-11" db="EMBL/GenBank/DDBJ databases">
        <authorList>
            <consortium name="Pathogen Informatics"/>
        </authorList>
    </citation>
    <scope>NUCLEOTIDE SEQUENCE [LARGE SCALE GENOMIC DNA]</scope>
</reference>
<dbReference type="FunFam" id="3.20.20.10:FF:000005">
    <property type="entry name" value="Ornithine decarboxylase"/>
    <property type="match status" value="1"/>
</dbReference>
<evidence type="ECO:0000259" key="13">
    <source>
        <dbReference type="Pfam" id="PF00278"/>
    </source>
</evidence>
<dbReference type="InterPro" id="IPR002433">
    <property type="entry name" value="Orn_de-COase"/>
</dbReference>
<evidence type="ECO:0000256" key="10">
    <source>
        <dbReference type="ARBA" id="ARBA00049127"/>
    </source>
</evidence>
<evidence type="ECO:0000313" key="17">
    <source>
        <dbReference type="WBParaSite" id="TCNE_0001783701-mRNA-1"/>
    </source>
</evidence>